<proteinExistence type="predicted"/>
<dbReference type="GO" id="GO:0030153">
    <property type="term" value="P:bacteriocin immunity"/>
    <property type="evidence" value="ECO:0007669"/>
    <property type="project" value="InterPro"/>
</dbReference>
<evidence type="ECO:0000313" key="3">
    <source>
        <dbReference type="EMBL" id="RZS93984.1"/>
    </source>
</evidence>
<name>A0A4Q7P2I8_9FLAO</name>
<organism evidence="3 4">
    <name type="scientific">Aquimarina brevivitae</name>
    <dbReference type="NCBI Taxonomy" id="323412"/>
    <lineage>
        <taxon>Bacteria</taxon>
        <taxon>Pseudomonadati</taxon>
        <taxon>Bacteroidota</taxon>
        <taxon>Flavobacteriia</taxon>
        <taxon>Flavobacteriales</taxon>
        <taxon>Flavobacteriaceae</taxon>
        <taxon>Aquimarina</taxon>
    </lineage>
</organism>
<dbReference type="Pfam" id="PF06713">
    <property type="entry name" value="bPH_4"/>
    <property type="match status" value="1"/>
</dbReference>
<dbReference type="Proteomes" id="UP000292262">
    <property type="component" value="Unassembled WGS sequence"/>
</dbReference>
<reference evidence="3 4" key="1">
    <citation type="submission" date="2019-02" db="EMBL/GenBank/DDBJ databases">
        <title>Genomic Encyclopedia of Type Strains, Phase IV (KMG-IV): sequencing the most valuable type-strain genomes for metagenomic binning, comparative biology and taxonomic classification.</title>
        <authorList>
            <person name="Goeker M."/>
        </authorList>
    </citation>
    <scope>NUCLEOTIDE SEQUENCE [LARGE SCALE GENOMIC DNA]</scope>
    <source>
        <strain evidence="3 4">DSM 17196</strain>
    </source>
</reference>
<comment type="caution">
    <text evidence="3">The sequence shown here is derived from an EMBL/GenBank/DDBJ whole genome shotgun (WGS) entry which is preliminary data.</text>
</comment>
<dbReference type="AlphaFoldDB" id="A0A4Q7P2I8"/>
<keyword evidence="1" id="KW-0472">Membrane</keyword>
<keyword evidence="1" id="KW-1133">Transmembrane helix</keyword>
<sequence>MATKYPAKVSYGLLIFIFSVLYAPLVPSLINAEVHRDTIGLFGFLSLVFAFVLYLFFGTYYTIEDKQLKIKCGFFSYNPIAIEEIQEVARTTSLLASPAPSFDRIKIKYGSRNEIILSPKDAHNFVEELILRNPRIQNKLIT</sequence>
<feature type="transmembrane region" description="Helical" evidence="1">
    <location>
        <begin position="12"/>
        <end position="30"/>
    </location>
</feature>
<evidence type="ECO:0000259" key="2">
    <source>
        <dbReference type="Pfam" id="PF06713"/>
    </source>
</evidence>
<feature type="domain" description="Uncharacterized protein YyaB-like PH" evidence="2">
    <location>
        <begin position="59"/>
        <end position="130"/>
    </location>
</feature>
<keyword evidence="1" id="KW-0812">Transmembrane</keyword>
<feature type="transmembrane region" description="Helical" evidence="1">
    <location>
        <begin position="42"/>
        <end position="63"/>
    </location>
</feature>
<dbReference type="OrthoDB" id="1261156at2"/>
<dbReference type="RefSeq" id="WP_130287084.1">
    <property type="nucleotide sequence ID" value="NZ_SGXE01000002.1"/>
</dbReference>
<evidence type="ECO:0000256" key="1">
    <source>
        <dbReference type="SAM" id="Phobius"/>
    </source>
</evidence>
<protein>
    <submittedName>
        <fullName evidence="3">PH (Pleckstrin Homology) domain-containing protein</fullName>
    </submittedName>
</protein>
<evidence type="ECO:0000313" key="4">
    <source>
        <dbReference type="Proteomes" id="UP000292262"/>
    </source>
</evidence>
<accession>A0A4Q7P2I8</accession>
<dbReference type="InterPro" id="IPR009589">
    <property type="entry name" value="PH_YyaB-like"/>
</dbReference>
<keyword evidence="4" id="KW-1185">Reference proteome</keyword>
<gene>
    <name evidence="3" type="ORF">EV197_2566</name>
</gene>
<dbReference type="EMBL" id="SGXE01000002">
    <property type="protein sequence ID" value="RZS93984.1"/>
    <property type="molecule type" value="Genomic_DNA"/>
</dbReference>